<comment type="subunit">
    <text evidence="1">Homodimer.</text>
</comment>
<feature type="domain" description="GST C-terminal" evidence="4">
    <location>
        <begin position="95"/>
        <end position="222"/>
    </location>
</feature>
<dbReference type="PROSITE" id="PS50405">
    <property type="entry name" value="GST_CTER"/>
    <property type="match status" value="1"/>
</dbReference>
<evidence type="ECO:0000256" key="2">
    <source>
        <dbReference type="RuleBase" id="RU003494"/>
    </source>
</evidence>
<dbReference type="SUPFAM" id="SSF52833">
    <property type="entry name" value="Thioredoxin-like"/>
    <property type="match status" value="1"/>
</dbReference>
<dbReference type="GO" id="GO:0004364">
    <property type="term" value="F:glutathione transferase activity"/>
    <property type="evidence" value="ECO:0007669"/>
    <property type="project" value="TreeGrafter"/>
</dbReference>
<name>A0A131XL43_9ACAR</name>
<dbReference type="Gene3D" id="1.20.1050.10">
    <property type="match status" value="1"/>
</dbReference>
<keyword evidence="5" id="KW-0808">Transferase</keyword>
<proteinExistence type="evidence at transcript level"/>
<dbReference type="SUPFAM" id="SSF47616">
    <property type="entry name" value="GST C-terminal domain-like"/>
    <property type="match status" value="1"/>
</dbReference>
<dbReference type="Pfam" id="PF02798">
    <property type="entry name" value="GST_N"/>
    <property type="match status" value="1"/>
</dbReference>
<organism evidence="5">
    <name type="scientific">Hyalomma excavatum</name>
    <dbReference type="NCBI Taxonomy" id="257692"/>
    <lineage>
        <taxon>Eukaryota</taxon>
        <taxon>Metazoa</taxon>
        <taxon>Ecdysozoa</taxon>
        <taxon>Arthropoda</taxon>
        <taxon>Chelicerata</taxon>
        <taxon>Arachnida</taxon>
        <taxon>Acari</taxon>
        <taxon>Parasitiformes</taxon>
        <taxon>Ixodida</taxon>
        <taxon>Ixodoidea</taxon>
        <taxon>Ixodidae</taxon>
        <taxon>Hyalomminae</taxon>
        <taxon>Hyalomma</taxon>
    </lineage>
</organism>
<evidence type="ECO:0000259" key="3">
    <source>
        <dbReference type="PROSITE" id="PS50404"/>
    </source>
</evidence>
<dbReference type="InterPro" id="IPR036282">
    <property type="entry name" value="Glutathione-S-Trfase_C_sf"/>
</dbReference>
<reference evidence="5" key="1">
    <citation type="journal article" date="2017" name="Ticks Tick Borne Dis.">
        <title>An insight into the sialome of Hyalomma excavatum.</title>
        <authorList>
            <person name="Ribeiro J.M."/>
            <person name="Slovak M."/>
            <person name="Francischetti I.M."/>
        </authorList>
    </citation>
    <scope>NUCLEOTIDE SEQUENCE</scope>
    <source>
        <strain evidence="5">Samish</strain>
        <tissue evidence="5">Salivary glands</tissue>
    </source>
</reference>
<dbReference type="InterPro" id="IPR004046">
    <property type="entry name" value="GST_C"/>
</dbReference>
<accession>A0A131XL43</accession>
<dbReference type="PROSITE" id="PS50404">
    <property type="entry name" value="GST_NTER"/>
    <property type="match status" value="1"/>
</dbReference>
<evidence type="ECO:0000256" key="1">
    <source>
        <dbReference type="ARBA" id="ARBA00011738"/>
    </source>
</evidence>
<dbReference type="EMBL" id="GEFH01000367">
    <property type="protein sequence ID" value="JAP68214.1"/>
    <property type="molecule type" value="mRNA"/>
</dbReference>
<dbReference type="AlphaFoldDB" id="A0A131XL43"/>
<dbReference type="Pfam" id="PF00043">
    <property type="entry name" value="GST_C"/>
    <property type="match status" value="1"/>
</dbReference>
<dbReference type="InterPro" id="IPR004045">
    <property type="entry name" value="Glutathione_S-Trfase_N"/>
</dbReference>
<sequence length="223" mass="24965">PAATTAAMPVTLYNLPGSPPCGFVRCVGKQIGVDLELKNLDLANKEHLSEEYLKVNPFHKVPAIDDDGFIVYESIAIAYYLVRKYAPKSELYPDDIKSRARIDQALAALSGTVHPQASVFFRPRFYLKTKPTAEEVTAYEENVVKGIQHLVGDGKYAVGDKVTLADLAIISHLTLALEIDCVDHSKFPKLVSYYERVKSELPYFDEIYKPTIGYVKQHWASLQ</sequence>
<feature type="non-terminal residue" evidence="5">
    <location>
        <position position="1"/>
    </location>
</feature>
<feature type="domain" description="GST N-terminal" evidence="3">
    <location>
        <begin position="8"/>
        <end position="89"/>
    </location>
</feature>
<evidence type="ECO:0000259" key="4">
    <source>
        <dbReference type="PROSITE" id="PS50405"/>
    </source>
</evidence>
<comment type="similarity">
    <text evidence="2">Belongs to the GST superfamily.</text>
</comment>
<dbReference type="Gene3D" id="3.40.30.10">
    <property type="entry name" value="Glutaredoxin"/>
    <property type="match status" value="1"/>
</dbReference>
<dbReference type="InterPro" id="IPR036249">
    <property type="entry name" value="Thioredoxin-like_sf"/>
</dbReference>
<protein>
    <submittedName>
        <fullName evidence="5">Putative glutathione s-transferase</fullName>
    </submittedName>
</protein>
<dbReference type="PANTHER" id="PTHR43969:SF9">
    <property type="entry name" value="GLUTATHIONE S TRANSFERASE D10, ISOFORM A-RELATED"/>
    <property type="match status" value="1"/>
</dbReference>
<dbReference type="SFLD" id="SFLDS00019">
    <property type="entry name" value="Glutathione_Transferase_(cytos"/>
    <property type="match status" value="1"/>
</dbReference>
<dbReference type="GO" id="GO:0006749">
    <property type="term" value="P:glutathione metabolic process"/>
    <property type="evidence" value="ECO:0007669"/>
    <property type="project" value="TreeGrafter"/>
</dbReference>
<dbReference type="PANTHER" id="PTHR43969">
    <property type="entry name" value="GLUTATHIONE S TRANSFERASE D10, ISOFORM A-RELATED"/>
    <property type="match status" value="1"/>
</dbReference>
<dbReference type="InterPro" id="IPR010987">
    <property type="entry name" value="Glutathione-S-Trfase_C-like"/>
</dbReference>
<dbReference type="SFLD" id="SFLDG00358">
    <property type="entry name" value="Main_(cytGST)"/>
    <property type="match status" value="1"/>
</dbReference>
<dbReference type="FunFam" id="3.40.30.10:FF:000034">
    <property type="entry name" value="glutathione S-transferase 1"/>
    <property type="match status" value="1"/>
</dbReference>
<evidence type="ECO:0000313" key="5">
    <source>
        <dbReference type="EMBL" id="JAP68214.1"/>
    </source>
</evidence>
<dbReference type="InterPro" id="IPR040079">
    <property type="entry name" value="Glutathione_S-Trfase"/>
</dbReference>